<gene>
    <name evidence="2" type="ORF">FIV42_05280</name>
</gene>
<accession>A0A5B8Y121</accession>
<dbReference type="RefSeq" id="WP_141196659.1">
    <property type="nucleotide sequence ID" value="NZ_CP041186.1"/>
</dbReference>
<dbReference type="EMBL" id="CP041186">
    <property type="protein sequence ID" value="QDG50163.1"/>
    <property type="molecule type" value="Genomic_DNA"/>
</dbReference>
<dbReference type="AlphaFoldDB" id="A0A4Y6PPM2"/>
<dbReference type="SUPFAM" id="SSF81442">
    <property type="entry name" value="Cytochrome c oxidase subunit I-like"/>
    <property type="match status" value="1"/>
</dbReference>
<feature type="transmembrane region" description="Helical" evidence="1">
    <location>
        <begin position="7"/>
        <end position="28"/>
    </location>
</feature>
<keyword evidence="3" id="KW-1185">Reference proteome</keyword>
<feature type="transmembrane region" description="Helical" evidence="1">
    <location>
        <begin position="48"/>
        <end position="66"/>
    </location>
</feature>
<organism evidence="2 3">
    <name type="scientific">Persicimonas caeni</name>
    <dbReference type="NCBI Taxonomy" id="2292766"/>
    <lineage>
        <taxon>Bacteria</taxon>
        <taxon>Deltaproteobacteria</taxon>
        <taxon>Bradymonadales</taxon>
        <taxon>Bradymonadaceae</taxon>
        <taxon>Persicimonas</taxon>
    </lineage>
</organism>
<sequence>MPSISYWAIRLALIHLGLGLTAGALMLAHKGYPFLPHFDRWLTAHFHTMLFGWTVQLVIGVGYWILPKFRGGTSRGNDALAIAAIVLVNVGTLMGAGFALYGVAATVAFALQAGAAVCFAVHLWPRVKAFGA</sequence>
<reference evidence="2 3" key="1">
    <citation type="submission" date="2019-06" db="EMBL/GenBank/DDBJ databases">
        <title>Persicimonas caeni gen. nov., sp. nov., a predatory bacterium isolated from solar saltern.</title>
        <authorList>
            <person name="Wang S."/>
        </authorList>
    </citation>
    <scope>NUCLEOTIDE SEQUENCE [LARGE SCALE GENOMIC DNA]</scope>
    <source>
        <strain evidence="2 3">YN101</strain>
    </source>
</reference>
<evidence type="ECO:0000313" key="2">
    <source>
        <dbReference type="EMBL" id="QDG50163.1"/>
    </source>
</evidence>
<accession>A0A4Y6PPM2</accession>
<evidence type="ECO:0000256" key="1">
    <source>
        <dbReference type="SAM" id="Phobius"/>
    </source>
</evidence>
<feature type="transmembrane region" description="Helical" evidence="1">
    <location>
        <begin position="107"/>
        <end position="124"/>
    </location>
</feature>
<name>A0A4Y6PPM2_PERCE</name>
<dbReference type="Proteomes" id="UP000315995">
    <property type="component" value="Chromosome"/>
</dbReference>
<proteinExistence type="predicted"/>
<feature type="transmembrane region" description="Helical" evidence="1">
    <location>
        <begin position="78"/>
        <end position="101"/>
    </location>
</feature>
<keyword evidence="1" id="KW-0472">Membrane</keyword>
<protein>
    <submittedName>
        <fullName evidence="2">Cbb3-type cytochrome c oxidase subunit I</fullName>
    </submittedName>
</protein>
<dbReference type="OrthoDB" id="5516485at2"/>
<keyword evidence="1" id="KW-0812">Transmembrane</keyword>
<dbReference type="InterPro" id="IPR036927">
    <property type="entry name" value="Cyt_c_oxase-like_su1_sf"/>
</dbReference>
<dbReference type="Gene3D" id="1.20.210.10">
    <property type="entry name" value="Cytochrome c oxidase-like, subunit I domain"/>
    <property type="match status" value="1"/>
</dbReference>
<keyword evidence="1" id="KW-1133">Transmembrane helix</keyword>
<evidence type="ECO:0000313" key="3">
    <source>
        <dbReference type="Proteomes" id="UP000315995"/>
    </source>
</evidence>